<keyword evidence="3" id="KW-1185">Reference proteome</keyword>
<protein>
    <submittedName>
        <fullName evidence="2">Uncharacterized protein</fullName>
    </submittedName>
</protein>
<keyword evidence="1" id="KW-0732">Signal</keyword>
<dbReference type="RefSeq" id="WP_345420487.1">
    <property type="nucleotide sequence ID" value="NZ_AP031496.1"/>
</dbReference>
<accession>A0AAV3U179</accession>
<feature type="chain" id="PRO_5043595815" evidence="1">
    <location>
        <begin position="22"/>
        <end position="126"/>
    </location>
</feature>
<sequence>MKATKIAAFICLMLGVSTVWATDCSLPAMPELPNGKNADMQAMLAGKEAVTAFQTENSEYLGCLNEAIEASKTKLASGGDKPALKAIKAEYQALTDKYNAAVNAEETLANKFNDAIRAFKQANPSS</sequence>
<reference evidence="3" key="1">
    <citation type="journal article" date="2019" name="Int. J. Syst. Evol. Microbiol.">
        <title>The Global Catalogue of Microorganisms (GCM) 10K type strain sequencing project: providing services to taxonomists for standard genome sequencing and annotation.</title>
        <authorList>
            <consortium name="The Broad Institute Genomics Platform"/>
            <consortium name="The Broad Institute Genome Sequencing Center for Infectious Disease"/>
            <person name="Wu L."/>
            <person name="Ma J."/>
        </authorList>
    </citation>
    <scope>NUCLEOTIDE SEQUENCE [LARGE SCALE GENOMIC DNA]</scope>
    <source>
        <strain evidence="3">JCM 19134</strain>
    </source>
</reference>
<organism evidence="2 3">
    <name type="scientific">Halioxenophilus aromaticivorans</name>
    <dbReference type="NCBI Taxonomy" id="1306992"/>
    <lineage>
        <taxon>Bacteria</taxon>
        <taxon>Pseudomonadati</taxon>
        <taxon>Pseudomonadota</taxon>
        <taxon>Gammaproteobacteria</taxon>
        <taxon>Alteromonadales</taxon>
        <taxon>Alteromonadaceae</taxon>
        <taxon>Halioxenophilus</taxon>
    </lineage>
</organism>
<feature type="signal peptide" evidence="1">
    <location>
        <begin position="1"/>
        <end position="21"/>
    </location>
</feature>
<dbReference type="Proteomes" id="UP001409585">
    <property type="component" value="Unassembled WGS sequence"/>
</dbReference>
<comment type="caution">
    <text evidence="2">The sequence shown here is derived from an EMBL/GenBank/DDBJ whole genome shotgun (WGS) entry which is preliminary data.</text>
</comment>
<evidence type="ECO:0000313" key="3">
    <source>
        <dbReference type="Proteomes" id="UP001409585"/>
    </source>
</evidence>
<proteinExistence type="predicted"/>
<evidence type="ECO:0000313" key="2">
    <source>
        <dbReference type="EMBL" id="GAA4940252.1"/>
    </source>
</evidence>
<evidence type="ECO:0000256" key="1">
    <source>
        <dbReference type="SAM" id="SignalP"/>
    </source>
</evidence>
<gene>
    <name evidence="2" type="ORF">GCM10025791_18170</name>
</gene>
<dbReference type="AlphaFoldDB" id="A0AAV3U179"/>
<dbReference type="EMBL" id="BAABLX010000011">
    <property type="protein sequence ID" value="GAA4940252.1"/>
    <property type="molecule type" value="Genomic_DNA"/>
</dbReference>
<name>A0AAV3U179_9ALTE</name>